<organism evidence="2 3">
    <name type="scientific">Thelonectria olida</name>
    <dbReference type="NCBI Taxonomy" id="1576542"/>
    <lineage>
        <taxon>Eukaryota</taxon>
        <taxon>Fungi</taxon>
        <taxon>Dikarya</taxon>
        <taxon>Ascomycota</taxon>
        <taxon>Pezizomycotina</taxon>
        <taxon>Sordariomycetes</taxon>
        <taxon>Hypocreomycetidae</taxon>
        <taxon>Hypocreales</taxon>
        <taxon>Nectriaceae</taxon>
        <taxon>Thelonectria</taxon>
    </lineage>
</organism>
<keyword evidence="3" id="KW-1185">Reference proteome</keyword>
<proteinExistence type="predicted"/>
<accession>A0A9P9AND1</accession>
<comment type="caution">
    <text evidence="2">The sequence shown here is derived from an EMBL/GenBank/DDBJ whole genome shotgun (WGS) entry which is preliminary data.</text>
</comment>
<feature type="region of interest" description="Disordered" evidence="1">
    <location>
        <begin position="119"/>
        <end position="151"/>
    </location>
</feature>
<reference evidence="2 3" key="1">
    <citation type="journal article" date="2021" name="Nat. Commun.">
        <title>Genetic determinants of endophytism in the Arabidopsis root mycobiome.</title>
        <authorList>
            <person name="Mesny F."/>
            <person name="Miyauchi S."/>
            <person name="Thiergart T."/>
            <person name="Pickel B."/>
            <person name="Atanasova L."/>
            <person name="Karlsson M."/>
            <person name="Huettel B."/>
            <person name="Barry K.W."/>
            <person name="Haridas S."/>
            <person name="Chen C."/>
            <person name="Bauer D."/>
            <person name="Andreopoulos W."/>
            <person name="Pangilinan J."/>
            <person name="LaButti K."/>
            <person name="Riley R."/>
            <person name="Lipzen A."/>
            <person name="Clum A."/>
            <person name="Drula E."/>
            <person name="Henrissat B."/>
            <person name="Kohler A."/>
            <person name="Grigoriev I.V."/>
            <person name="Martin F.M."/>
            <person name="Hacquard S."/>
        </authorList>
    </citation>
    <scope>NUCLEOTIDE SEQUENCE [LARGE SCALE GENOMIC DNA]</scope>
    <source>
        <strain evidence="2 3">MPI-CAGE-CH-0241</strain>
    </source>
</reference>
<evidence type="ECO:0000313" key="3">
    <source>
        <dbReference type="Proteomes" id="UP000777438"/>
    </source>
</evidence>
<dbReference type="Proteomes" id="UP000777438">
    <property type="component" value="Unassembled WGS sequence"/>
</dbReference>
<gene>
    <name evidence="2" type="ORF">B0T10DRAFT_79429</name>
</gene>
<sequence length="151" mass="16777">MFLANSRSFVACPPSWTQDGSRCECSQLTLKYEVTFLSIPFSFELKNAVILIVASPWILLWFFHAPAQTAWPLHTHLDTALQANSQSPAPSVLTFPGGGTAAARTWRRFQRARGRVRLVEGGPATKESSDEQQAAKHTRPPSTEYLCTRAE</sequence>
<evidence type="ECO:0000256" key="1">
    <source>
        <dbReference type="SAM" id="MobiDB-lite"/>
    </source>
</evidence>
<evidence type="ECO:0000313" key="2">
    <source>
        <dbReference type="EMBL" id="KAH6886330.1"/>
    </source>
</evidence>
<protein>
    <submittedName>
        <fullName evidence="2">Uncharacterized protein</fullName>
    </submittedName>
</protein>
<name>A0A9P9AND1_9HYPO</name>
<dbReference type="AlphaFoldDB" id="A0A9P9AND1"/>
<dbReference type="EMBL" id="JAGPYM010000016">
    <property type="protein sequence ID" value="KAH6886330.1"/>
    <property type="molecule type" value="Genomic_DNA"/>
</dbReference>